<dbReference type="EC" id="3.2.1.23" evidence="3"/>
<keyword evidence="6" id="KW-0325">Glycoprotein</keyword>
<reference evidence="12" key="1">
    <citation type="journal article" date="2019" name="Int. J. Syst. Evol. Microbiol.">
        <title>The Global Catalogue of Microorganisms (GCM) 10K type strain sequencing project: providing services to taxonomists for standard genome sequencing and annotation.</title>
        <authorList>
            <consortium name="The Broad Institute Genomics Platform"/>
            <consortium name="The Broad Institute Genome Sequencing Center for Infectious Disease"/>
            <person name="Wu L."/>
            <person name="Ma J."/>
        </authorList>
    </citation>
    <scope>NUCLEOTIDE SEQUENCE [LARGE SCALE GENOMIC DNA]</scope>
    <source>
        <strain evidence="12">JCM 17938</strain>
    </source>
</reference>
<evidence type="ECO:0000256" key="3">
    <source>
        <dbReference type="ARBA" id="ARBA00012756"/>
    </source>
</evidence>
<protein>
    <recommendedName>
        <fullName evidence="3">beta-galactosidase</fullName>
        <ecNumber evidence="3">3.2.1.23</ecNumber>
    </recommendedName>
</protein>
<dbReference type="SUPFAM" id="SSF117100">
    <property type="entry name" value="Beta-galactosidase LacA, domain 3"/>
    <property type="match status" value="1"/>
</dbReference>
<comment type="catalytic activity">
    <reaction evidence="1">
        <text>Hydrolysis of terminal non-reducing beta-D-galactose residues in beta-D-galactosides.</text>
        <dbReference type="EC" id="3.2.1.23"/>
    </reaction>
</comment>
<dbReference type="PRINTS" id="PR00742">
    <property type="entry name" value="GLHYDRLASE35"/>
</dbReference>
<dbReference type="Gene3D" id="3.20.20.80">
    <property type="entry name" value="Glycosidases"/>
    <property type="match status" value="1"/>
</dbReference>
<dbReference type="InterPro" id="IPR031330">
    <property type="entry name" value="Gly_Hdrlase_35_cat"/>
</dbReference>
<keyword evidence="7" id="KW-0326">Glycosidase</keyword>
<dbReference type="InterPro" id="IPR037110">
    <property type="entry name" value="Betagal_dom2_sf"/>
</dbReference>
<keyword evidence="4 9" id="KW-0732">Signal</keyword>
<dbReference type="InterPro" id="IPR025972">
    <property type="entry name" value="BetaGal_dom3"/>
</dbReference>
<dbReference type="Pfam" id="PF13363">
    <property type="entry name" value="BetaGal_dom3"/>
    <property type="match status" value="1"/>
</dbReference>
<evidence type="ECO:0000256" key="9">
    <source>
        <dbReference type="SAM" id="SignalP"/>
    </source>
</evidence>
<dbReference type="InterPro" id="IPR001944">
    <property type="entry name" value="Glycoside_Hdrlase_35"/>
</dbReference>
<sequence length="1100" mass="119208">MRPRLGVRRLLVLLAVAALALAYGGAPASAARRGTATAGRTHTVTYDHYSLKLDGERVYLWSAEFHYWRLPSPDLWRDVLQKFKAAGYNATSIYFDWAYHSPKRGVYDFTGVRDIDRLLDIARQVGIYVIARPGPYINAETDSGGFPGWLTTQKGRARSSAPDYTEAYREWLRHVDPIIARHQFTHGTGPVILYQIENEYGSNTDTAYMTDLEQQVRADGIDVPLTHNHCCGASTWATGPGAVDLPGRDSYPQGFNCSTPDRWNGVSTLPRFRDDAPIFTPEFQGGAFDPWGGPGYDKCRQLTGPDFEKVFYENNIANGATLQNFYMTYGGTSWGWLADPSQVYTSYDYGAAIKEDRELTPKYDEAKRLGYLTRAVAPLTKTDPVATGGPTNAAVSLAARANPDDNTHFYVLRHRDGTSTTTETTHLPIDLNARPPHYTYDDTDSALEYAGDGWNHASGQDWTSGDYRDTESYSDRAGASVTVTFTGTAVRWISSHETNHGIADVYLDGAKVATVDGYGTSKLFQEVFYKAEGLADTTHTLKIVATGTSNPAASGAYVIVDAIDLSAGPQGGAEPYYPSVPQEPGTDITLAGRDSKLLVAGYRLGAQELRYSTSEIMTHGRIGGRDVALLYGRQEEDGETVLHYAAEPAVTVLSGDVRHVWDAGRGDLRLNYAHQGLARVLVTPRDGVPLLLLLATDQEAARFWRQDTAAGPVLVRGPELVRSAAVHGSVLALTGDTSAPTGLEVFAAPAVRAVTWNGAPVRTAGHDTLTGRLAGPRPVTLPALTGWKTRRESPEAQPGFDDRGWTVADHSTTNNPTPPATLPVLYADDYGFHHGDVWYRAHFTATGGETGIALTAGTGRAGVYSAWLNGRFLGSTGDGLHTFAFPDGAVAKGRDNVLSVLVENMGHNEDFDATDSHKEPRGLTNAALLGSAAALTWRIQGGAGGEDLSDPARGPFNTGGLFGERNGWHLPGRTGAGWTATTLPHRDTTPGISWYRTTFDLRLPKGQDVPLGVTFTDDPSRHYRALLFVNGWQLGRYINDVGPQHTFPIPPGILRTDGRNTLAIAVWNVDDATGGLGQVGLRQYADLATSLRASDVPATR</sequence>
<dbReference type="SUPFAM" id="SSF51445">
    <property type="entry name" value="(Trans)glycosidases"/>
    <property type="match status" value="1"/>
</dbReference>
<dbReference type="InterPro" id="IPR008979">
    <property type="entry name" value="Galactose-bd-like_sf"/>
</dbReference>
<evidence type="ECO:0000256" key="8">
    <source>
        <dbReference type="RuleBase" id="RU003679"/>
    </source>
</evidence>
<gene>
    <name evidence="11" type="ORF">GCM10023195_62250</name>
</gene>
<keyword evidence="12" id="KW-1185">Reference proteome</keyword>
<name>A0ABP8TUL6_9ACTN</name>
<evidence type="ECO:0000256" key="2">
    <source>
        <dbReference type="ARBA" id="ARBA00009809"/>
    </source>
</evidence>
<evidence type="ECO:0000256" key="7">
    <source>
        <dbReference type="ARBA" id="ARBA00023295"/>
    </source>
</evidence>
<evidence type="ECO:0000256" key="6">
    <source>
        <dbReference type="ARBA" id="ARBA00023180"/>
    </source>
</evidence>
<accession>A0ABP8TUL6</accession>
<dbReference type="Gene3D" id="2.60.120.260">
    <property type="entry name" value="Galactose-binding domain-like"/>
    <property type="match status" value="3"/>
</dbReference>
<organism evidence="11 12">
    <name type="scientific">Actinoallomurus liliacearum</name>
    <dbReference type="NCBI Taxonomy" id="1080073"/>
    <lineage>
        <taxon>Bacteria</taxon>
        <taxon>Bacillati</taxon>
        <taxon>Actinomycetota</taxon>
        <taxon>Actinomycetes</taxon>
        <taxon>Streptosporangiales</taxon>
        <taxon>Thermomonosporaceae</taxon>
        <taxon>Actinoallomurus</taxon>
    </lineage>
</organism>
<dbReference type="SUPFAM" id="SSF49785">
    <property type="entry name" value="Galactose-binding domain-like"/>
    <property type="match status" value="2"/>
</dbReference>
<feature type="domain" description="Beta-galactosidase" evidence="10">
    <location>
        <begin position="536"/>
        <end position="703"/>
    </location>
</feature>
<evidence type="ECO:0000313" key="11">
    <source>
        <dbReference type="EMBL" id="GAA4614281.1"/>
    </source>
</evidence>
<dbReference type="InterPro" id="IPR025300">
    <property type="entry name" value="BetaGal_jelly_roll_dom"/>
</dbReference>
<evidence type="ECO:0000259" key="10">
    <source>
        <dbReference type="SMART" id="SM01029"/>
    </source>
</evidence>
<dbReference type="Gene3D" id="2.102.20.10">
    <property type="entry name" value="Beta-galactosidase, domain 2"/>
    <property type="match status" value="1"/>
</dbReference>
<comment type="caution">
    <text evidence="11">The sequence shown here is derived from an EMBL/GenBank/DDBJ whole genome shotgun (WGS) entry which is preliminary data.</text>
</comment>
<dbReference type="RefSeq" id="WP_345362585.1">
    <property type="nucleotide sequence ID" value="NZ_BAABHJ010000026.1"/>
</dbReference>
<dbReference type="Pfam" id="PF10435">
    <property type="entry name" value="BetaGal_dom2"/>
    <property type="match status" value="1"/>
</dbReference>
<dbReference type="SUPFAM" id="SSF51011">
    <property type="entry name" value="Glycosyl hydrolase domain"/>
    <property type="match status" value="1"/>
</dbReference>
<feature type="signal peptide" evidence="9">
    <location>
        <begin position="1"/>
        <end position="22"/>
    </location>
</feature>
<dbReference type="InterPro" id="IPR017853">
    <property type="entry name" value="GH"/>
</dbReference>
<evidence type="ECO:0000256" key="1">
    <source>
        <dbReference type="ARBA" id="ARBA00001412"/>
    </source>
</evidence>
<dbReference type="Proteomes" id="UP001500212">
    <property type="component" value="Unassembled WGS sequence"/>
</dbReference>
<evidence type="ECO:0000256" key="4">
    <source>
        <dbReference type="ARBA" id="ARBA00022729"/>
    </source>
</evidence>
<dbReference type="EMBL" id="BAABHJ010000026">
    <property type="protein sequence ID" value="GAA4614281.1"/>
    <property type="molecule type" value="Genomic_DNA"/>
</dbReference>
<dbReference type="InterPro" id="IPR018954">
    <property type="entry name" value="Betagal_dom2"/>
</dbReference>
<dbReference type="SMART" id="SM01029">
    <property type="entry name" value="BetaGal_dom2"/>
    <property type="match status" value="1"/>
</dbReference>
<comment type="similarity">
    <text evidence="2 8">Belongs to the glycosyl hydrolase 35 family.</text>
</comment>
<dbReference type="Pfam" id="PF01301">
    <property type="entry name" value="Glyco_hydro_35"/>
    <property type="match status" value="1"/>
</dbReference>
<evidence type="ECO:0000313" key="12">
    <source>
        <dbReference type="Proteomes" id="UP001500212"/>
    </source>
</evidence>
<dbReference type="PANTHER" id="PTHR23421">
    <property type="entry name" value="BETA-GALACTOSIDASE RELATED"/>
    <property type="match status" value="1"/>
</dbReference>
<dbReference type="InterPro" id="IPR036833">
    <property type="entry name" value="BetaGal_dom3_sf"/>
</dbReference>
<feature type="chain" id="PRO_5046965947" description="beta-galactosidase" evidence="9">
    <location>
        <begin position="23"/>
        <end position="1100"/>
    </location>
</feature>
<proteinExistence type="inferred from homology"/>
<dbReference type="Pfam" id="PF13364">
    <property type="entry name" value="BetaGal_ABD2"/>
    <property type="match status" value="2"/>
</dbReference>
<keyword evidence="5" id="KW-0378">Hydrolase</keyword>
<evidence type="ECO:0000256" key="5">
    <source>
        <dbReference type="ARBA" id="ARBA00022801"/>
    </source>
</evidence>